<gene>
    <name evidence="1" type="ORF">FPV60_07755</name>
</gene>
<sequence length="76" mass="8687">MHHFKQKREHRYNVNLNDDEAKLFDLLNKMTGEHTGVIIRNLALKQALALLTSDDSVDFSLDNILNKGTLEHLQGS</sequence>
<dbReference type="AlphaFoldDB" id="A0A558FD55"/>
<evidence type="ECO:0000313" key="1">
    <source>
        <dbReference type="EMBL" id="TVT83444.1"/>
    </source>
</evidence>
<proteinExistence type="predicted"/>
<dbReference type="RefSeq" id="WP_004804672.1">
    <property type="nucleotide sequence ID" value="NZ_VMTP01000048.1"/>
</dbReference>
<evidence type="ECO:0000313" key="2">
    <source>
        <dbReference type="Proteomes" id="UP000316981"/>
    </source>
</evidence>
<protein>
    <submittedName>
        <fullName evidence="1">Uncharacterized protein</fullName>
    </submittedName>
</protein>
<name>A0A558FD55_9GAMM</name>
<dbReference type="Proteomes" id="UP000316981">
    <property type="component" value="Unassembled WGS sequence"/>
</dbReference>
<reference evidence="1 2" key="1">
    <citation type="submission" date="2019-07" db="EMBL/GenBank/DDBJ databases">
        <title>Draft Genome Sequence of the first blaOXA-58-Harboring Acinetobacter colistiniresistens clinical isolate from Brazil.</title>
        <authorList>
            <person name="Favaro L.S."/>
            <person name="Paula-Petroli S.B."/>
            <person name="Moura C.F."/>
            <person name="Tognim M.C.B."/>
            <person name="Venancio E.J."/>
            <person name="Yamada-Ogatta S.F."/>
            <person name="Carrara-Marroni F.E."/>
        </authorList>
    </citation>
    <scope>NUCLEOTIDE SEQUENCE [LARGE SCALE GENOMIC DNA]</scope>
    <source>
        <strain evidence="1 2">DL</strain>
    </source>
</reference>
<organism evidence="1 2">
    <name type="scientific">Acinetobacter colistiniresistens</name>
    <dbReference type="NCBI Taxonomy" id="280145"/>
    <lineage>
        <taxon>Bacteria</taxon>
        <taxon>Pseudomonadati</taxon>
        <taxon>Pseudomonadota</taxon>
        <taxon>Gammaproteobacteria</taxon>
        <taxon>Moraxellales</taxon>
        <taxon>Moraxellaceae</taxon>
        <taxon>Acinetobacter</taxon>
    </lineage>
</organism>
<accession>A0A558FD55</accession>
<dbReference type="EMBL" id="VMTP01000048">
    <property type="protein sequence ID" value="TVT83444.1"/>
    <property type="molecule type" value="Genomic_DNA"/>
</dbReference>
<comment type="caution">
    <text evidence="1">The sequence shown here is derived from an EMBL/GenBank/DDBJ whole genome shotgun (WGS) entry which is preliminary data.</text>
</comment>